<accession>A0A1T4XSL1</accession>
<reference evidence="1 2" key="1">
    <citation type="submission" date="2017-02" db="EMBL/GenBank/DDBJ databases">
        <authorList>
            <person name="Peterson S.W."/>
        </authorList>
    </citation>
    <scope>NUCLEOTIDE SEQUENCE [LARGE SCALE GENOMIC DNA]</scope>
    <source>
        <strain evidence="1 2">ATCC 27749</strain>
    </source>
</reference>
<gene>
    <name evidence="1" type="ORF">SAMN02745178_02203</name>
</gene>
<evidence type="ECO:0000313" key="2">
    <source>
        <dbReference type="Proteomes" id="UP000190286"/>
    </source>
</evidence>
<keyword evidence="2" id="KW-1185">Reference proteome</keyword>
<proteinExistence type="predicted"/>
<sequence>MKPRKYRLRIRLHRKIYDLLEMEALWQDSKIGTLANRILQEELAKLRQVGLDHCVCGDEDAASARRIEAEKHPESYYVLSSFDCREKYMPTHGRGLDTKGQVTLLVTAEQLQLIDALFDRESGCVRGLYSESQGQTVKSYRYQIVGLLLHNPLLQELQKQ</sequence>
<dbReference type="Proteomes" id="UP000190286">
    <property type="component" value="Unassembled WGS sequence"/>
</dbReference>
<protein>
    <submittedName>
        <fullName evidence="1">Uncharacterized protein</fullName>
    </submittedName>
</protein>
<dbReference type="OrthoDB" id="1870293at2"/>
<evidence type="ECO:0000313" key="1">
    <source>
        <dbReference type="EMBL" id="SKA92055.1"/>
    </source>
</evidence>
<dbReference type="AlphaFoldDB" id="A0A1T4XSL1"/>
<dbReference type="GeneID" id="93338649"/>
<dbReference type="RefSeq" id="WP_078785059.1">
    <property type="nucleotide sequence ID" value="NZ_DBFBAL010000039.1"/>
</dbReference>
<dbReference type="STRING" id="745368.SAMN02745178_02203"/>
<name>A0A1T4XSL1_9FIRM</name>
<dbReference type="EMBL" id="FUYF01000014">
    <property type="protein sequence ID" value="SKA92055.1"/>
    <property type="molecule type" value="Genomic_DNA"/>
</dbReference>
<organism evidence="1 2">
    <name type="scientific">Gemmiger formicilis</name>
    <dbReference type="NCBI Taxonomy" id="745368"/>
    <lineage>
        <taxon>Bacteria</taxon>
        <taxon>Bacillati</taxon>
        <taxon>Bacillota</taxon>
        <taxon>Clostridia</taxon>
        <taxon>Eubacteriales</taxon>
        <taxon>Gemmiger</taxon>
    </lineage>
</organism>